<dbReference type="OrthoDB" id="76567at2759"/>
<dbReference type="EMBL" id="LHPN01000001">
    <property type="protein sequence ID" value="OAL75095.1"/>
    <property type="molecule type" value="Genomic_DNA"/>
</dbReference>
<dbReference type="AlphaFoldDB" id="A0A178FT81"/>
<comment type="caution">
    <text evidence="1">The sequence shown here is derived from an EMBL/GenBank/DDBJ whole genome shotgun (WGS) entry which is preliminary data.</text>
</comment>
<accession>A0A178FT81</accession>
<proteinExistence type="predicted"/>
<dbReference type="Proteomes" id="UP000243519">
    <property type="component" value="Unassembled WGS sequence"/>
</dbReference>
<reference evidence="1 2" key="1">
    <citation type="submission" date="2016-05" db="EMBL/GenBank/DDBJ databases">
        <title>Genome sequencing of Trichophyton violaceum CMCC(F)T3l isolated from hair.</title>
        <authorList>
            <person name="Zhan P."/>
            <person name="Tao Y."/>
            <person name="Liu W."/>
        </authorList>
    </citation>
    <scope>NUCLEOTIDE SEQUENCE [LARGE SCALE GENOMIC DNA]</scope>
    <source>
        <strain evidence="2">CMCC(F)T3l</strain>
    </source>
</reference>
<keyword evidence="2" id="KW-1185">Reference proteome</keyword>
<evidence type="ECO:0000313" key="1">
    <source>
        <dbReference type="EMBL" id="OAL75095.1"/>
    </source>
</evidence>
<name>A0A178FT81_TRIVO</name>
<organism evidence="1 2">
    <name type="scientific">Trichophyton violaceum</name>
    <dbReference type="NCBI Taxonomy" id="34388"/>
    <lineage>
        <taxon>Eukaryota</taxon>
        <taxon>Fungi</taxon>
        <taxon>Dikarya</taxon>
        <taxon>Ascomycota</taxon>
        <taxon>Pezizomycotina</taxon>
        <taxon>Eurotiomycetes</taxon>
        <taxon>Eurotiomycetidae</taxon>
        <taxon>Onygenales</taxon>
        <taxon>Arthrodermataceae</taxon>
        <taxon>Trichophyton</taxon>
    </lineage>
</organism>
<gene>
    <name evidence="1" type="ORF">A7D00_0693</name>
</gene>
<protein>
    <submittedName>
        <fullName evidence="1">Uncharacterized protein</fullName>
    </submittedName>
</protein>
<sequence length="411" mass="46409">MHPSVPFQRALAILPYIYRHSSAHLRSKLTMSSSTRRIPRFPEIPKVNSCMLSSDVADRQGAIPIFSTGKERDGTFTPKISRLNEHQLGELLRGRYPSDYRFEVIHLSNAAPETSLIYDALSDHKRVVSERAFSMTTVRNAPTPLHQWVVSGVADLLTSQMPAGTQVLSDSSIQDPTSLEEDMPITDLQLLYQEHGALEPKAVLSVETGFSQQYESLQHAVRRAIDATQDVNVSLMINLKEKPAFRAPFSPTSSGLYQHPITKEYVDTATMLTYLKSLSHTVPLPKNPDDRESPLFFLGTRWVGRVEGTLEVWVRDKVTQKAVRKLDPILFYGSKLRVDKDTPYIDARNEDVQLGLNLSDIIISANDDLKKPFVVDWVKLRECINQGRMALARSRCRKTMKHIAELNGKKK</sequence>
<evidence type="ECO:0000313" key="2">
    <source>
        <dbReference type="Proteomes" id="UP000243519"/>
    </source>
</evidence>